<dbReference type="AlphaFoldDB" id="A0A3D9Z3A7"/>
<accession>A0A3D9Z3A7</accession>
<proteinExistence type="predicted"/>
<evidence type="ECO:0000256" key="2">
    <source>
        <dbReference type="ARBA" id="ARBA00022617"/>
    </source>
</evidence>
<dbReference type="InterPro" id="IPR012292">
    <property type="entry name" value="Globin/Proto"/>
</dbReference>
<dbReference type="CDD" id="cd08916">
    <property type="entry name" value="TrHb3_P"/>
    <property type="match status" value="1"/>
</dbReference>
<dbReference type="Gene3D" id="1.10.490.10">
    <property type="entry name" value="Globins"/>
    <property type="match status" value="1"/>
</dbReference>
<comment type="caution">
    <text evidence="6">The sequence shown here is derived from an EMBL/GenBank/DDBJ whole genome shotgun (WGS) entry which is preliminary data.</text>
</comment>
<organism evidence="6 7">
    <name type="scientific">Methylovirgula ligni</name>
    <dbReference type="NCBI Taxonomy" id="569860"/>
    <lineage>
        <taxon>Bacteria</taxon>
        <taxon>Pseudomonadati</taxon>
        <taxon>Pseudomonadota</taxon>
        <taxon>Alphaproteobacteria</taxon>
        <taxon>Hyphomicrobiales</taxon>
        <taxon>Beijerinckiaceae</taxon>
        <taxon>Methylovirgula</taxon>
    </lineage>
</organism>
<evidence type="ECO:0000256" key="5">
    <source>
        <dbReference type="PIRSR" id="PIRSR601486-1"/>
    </source>
</evidence>
<dbReference type="Proteomes" id="UP000256900">
    <property type="component" value="Unassembled WGS sequence"/>
</dbReference>
<dbReference type="GO" id="GO:0046872">
    <property type="term" value="F:metal ion binding"/>
    <property type="evidence" value="ECO:0007669"/>
    <property type="project" value="UniProtKB-KW"/>
</dbReference>
<dbReference type="SUPFAM" id="SSF46458">
    <property type="entry name" value="Globin-like"/>
    <property type="match status" value="1"/>
</dbReference>
<name>A0A3D9Z3A7_9HYPH</name>
<dbReference type="InterPro" id="IPR009050">
    <property type="entry name" value="Globin-like_sf"/>
</dbReference>
<dbReference type="OrthoDB" id="25954at2"/>
<evidence type="ECO:0000313" key="7">
    <source>
        <dbReference type="Proteomes" id="UP000256900"/>
    </source>
</evidence>
<dbReference type="InterPro" id="IPR001486">
    <property type="entry name" value="Hemoglobin_trunc"/>
</dbReference>
<gene>
    <name evidence="6" type="ORF">DES32_0796</name>
</gene>
<keyword evidence="7" id="KW-1185">Reference proteome</keyword>
<evidence type="ECO:0000256" key="3">
    <source>
        <dbReference type="ARBA" id="ARBA00022723"/>
    </source>
</evidence>
<dbReference type="EMBL" id="QUMO01000001">
    <property type="protein sequence ID" value="REF89571.1"/>
    <property type="molecule type" value="Genomic_DNA"/>
</dbReference>
<evidence type="ECO:0000313" key="6">
    <source>
        <dbReference type="EMBL" id="REF89571.1"/>
    </source>
</evidence>
<dbReference type="GO" id="GO:0020037">
    <property type="term" value="F:heme binding"/>
    <property type="evidence" value="ECO:0007669"/>
    <property type="project" value="InterPro"/>
</dbReference>
<evidence type="ECO:0000256" key="4">
    <source>
        <dbReference type="ARBA" id="ARBA00023004"/>
    </source>
</evidence>
<dbReference type="GO" id="GO:0019825">
    <property type="term" value="F:oxygen binding"/>
    <property type="evidence" value="ECO:0007669"/>
    <property type="project" value="InterPro"/>
</dbReference>
<keyword evidence="1" id="KW-0813">Transport</keyword>
<dbReference type="Pfam" id="PF01152">
    <property type="entry name" value="Bac_globin"/>
    <property type="match status" value="1"/>
</dbReference>
<dbReference type="RefSeq" id="WP_115835323.1">
    <property type="nucleotide sequence ID" value="NZ_CP025086.1"/>
</dbReference>
<keyword evidence="3 5" id="KW-0479">Metal-binding</keyword>
<keyword evidence="2 5" id="KW-0349">Heme</keyword>
<reference evidence="6 7" key="1">
    <citation type="submission" date="2018-08" db="EMBL/GenBank/DDBJ databases">
        <title>Genomic Encyclopedia of Type Strains, Phase IV (KMG-IV): sequencing the most valuable type-strain genomes for metagenomic binning, comparative biology and taxonomic classification.</title>
        <authorList>
            <person name="Goeker M."/>
        </authorList>
    </citation>
    <scope>NUCLEOTIDE SEQUENCE [LARGE SCALE GENOMIC DNA]</scope>
    <source>
        <strain evidence="6 7">BW863</strain>
    </source>
</reference>
<evidence type="ECO:0000256" key="1">
    <source>
        <dbReference type="ARBA" id="ARBA00022448"/>
    </source>
</evidence>
<keyword evidence="4 5" id="KW-0408">Iron</keyword>
<feature type="binding site" description="distal binding residue" evidence="5">
    <location>
        <position position="44"/>
    </location>
    <ligand>
        <name>heme</name>
        <dbReference type="ChEBI" id="CHEBI:30413"/>
    </ligand>
    <ligandPart>
        <name>Fe</name>
        <dbReference type="ChEBI" id="CHEBI:18248"/>
    </ligandPart>
</feature>
<sequence>MTEAEYETVESAIRRCVAEFYRAGRADPLLGPIFEAHITEWDDHLRIIENFWSKSLLGTDRYSGFPYPVHVPMPLTPAHMTRWVELFTAAAQATLPSAYAAQAIAKARHMGQSFSSGLFPFRDKDGNPSRHPG</sequence>
<protein>
    <submittedName>
        <fullName evidence="6">Hemoglobin</fullName>
    </submittedName>
</protein>